<comment type="caution">
    <text evidence="2">The sequence shown here is derived from an EMBL/GenBank/DDBJ whole genome shotgun (WGS) entry which is preliminary data.</text>
</comment>
<accession>A0A4U7AT74</accession>
<dbReference type="Proteomes" id="UP000308133">
    <property type="component" value="Unassembled WGS sequence"/>
</dbReference>
<sequence>MSRIPAHWARQLLASSHGVWEGLDGGINVDLDGYVLRERTRNGDVVRSRARARGRRRVIERELQDLQPQLQQQHQQQLAAATQVNAIDQAAEDARVDDPADQVMEDAPQHSEVQGDVARFSEDENEPLNDYTVDELFVPNDSRVAPPPRSPSPARTPVNDPLPSAGLVAPSRSYVSPYHQQIVQRSCNDAPVPLTITATPRPALQPTQPVNGSRESMPGERNVVQTTTTARGVIRFRGGYRPIYAPGWWYRSNEQIESMDTRGQANFSNMGLIMETQFGRRLENDDGCEQCRRRNVECWAFTPEGREIVAYATPVCAHCRERPGSCSLSQRSPNKGPVVGQKRNRSKNRQQGTPYWDKEKGKGKDGGAGGAGGGSSDVAA</sequence>
<evidence type="ECO:0000313" key="2">
    <source>
        <dbReference type="EMBL" id="TKX19656.1"/>
    </source>
</evidence>
<evidence type="ECO:0000256" key="1">
    <source>
        <dbReference type="SAM" id="MobiDB-lite"/>
    </source>
</evidence>
<feature type="region of interest" description="Disordered" evidence="1">
    <location>
        <begin position="137"/>
        <end position="165"/>
    </location>
</feature>
<dbReference type="EMBL" id="PTQR01000110">
    <property type="protein sequence ID" value="TKX19656.1"/>
    <property type="molecule type" value="Genomic_DNA"/>
</dbReference>
<name>A0A4U7AT74_9PEZI</name>
<reference evidence="2 3" key="1">
    <citation type="submission" date="2018-02" db="EMBL/GenBank/DDBJ databases">
        <title>Draft genome sequences of Elsinoe sp., causing black scab on jojoba.</title>
        <authorList>
            <person name="Stodart B."/>
            <person name="Jeffress S."/>
            <person name="Ash G."/>
            <person name="Arun Chinnappa K."/>
        </authorList>
    </citation>
    <scope>NUCLEOTIDE SEQUENCE [LARGE SCALE GENOMIC DNA]</scope>
    <source>
        <strain evidence="2 3">Hillstone_2</strain>
    </source>
</reference>
<feature type="region of interest" description="Disordered" evidence="1">
    <location>
        <begin position="198"/>
        <end position="221"/>
    </location>
</feature>
<organism evidence="2 3">
    <name type="scientific">Elsinoe australis</name>
    <dbReference type="NCBI Taxonomy" id="40998"/>
    <lineage>
        <taxon>Eukaryota</taxon>
        <taxon>Fungi</taxon>
        <taxon>Dikarya</taxon>
        <taxon>Ascomycota</taxon>
        <taxon>Pezizomycotina</taxon>
        <taxon>Dothideomycetes</taxon>
        <taxon>Dothideomycetidae</taxon>
        <taxon>Myriangiales</taxon>
        <taxon>Elsinoaceae</taxon>
        <taxon>Elsinoe</taxon>
    </lineage>
</organism>
<feature type="compositionally biased region" description="Gly residues" evidence="1">
    <location>
        <begin position="366"/>
        <end position="380"/>
    </location>
</feature>
<feature type="compositionally biased region" description="Basic and acidic residues" evidence="1">
    <location>
        <begin position="356"/>
        <end position="365"/>
    </location>
</feature>
<gene>
    <name evidence="2" type="ORF">C1H76_8162</name>
</gene>
<proteinExistence type="predicted"/>
<protein>
    <submittedName>
        <fullName evidence="2">Transcription factor-like protein 22</fullName>
    </submittedName>
</protein>
<feature type="compositionally biased region" description="Polar residues" evidence="1">
    <location>
        <begin position="205"/>
        <end position="214"/>
    </location>
</feature>
<evidence type="ECO:0000313" key="3">
    <source>
        <dbReference type="Proteomes" id="UP000308133"/>
    </source>
</evidence>
<dbReference type="AlphaFoldDB" id="A0A4U7AT74"/>
<feature type="region of interest" description="Disordered" evidence="1">
    <location>
        <begin position="323"/>
        <end position="380"/>
    </location>
</feature>